<feature type="non-terminal residue" evidence="2">
    <location>
        <position position="1"/>
    </location>
</feature>
<protein>
    <recommendedName>
        <fullName evidence="1">DUF7839 domain-containing protein</fullName>
    </recommendedName>
</protein>
<dbReference type="EMBL" id="BARS01034972">
    <property type="protein sequence ID" value="GAG27414.1"/>
    <property type="molecule type" value="Genomic_DNA"/>
</dbReference>
<organism evidence="2">
    <name type="scientific">marine sediment metagenome</name>
    <dbReference type="NCBI Taxonomy" id="412755"/>
    <lineage>
        <taxon>unclassified sequences</taxon>
        <taxon>metagenomes</taxon>
        <taxon>ecological metagenomes</taxon>
    </lineage>
</organism>
<feature type="domain" description="DUF7839" evidence="1">
    <location>
        <begin position="1"/>
        <end position="85"/>
    </location>
</feature>
<comment type="caution">
    <text evidence="2">The sequence shown here is derived from an EMBL/GenBank/DDBJ whole genome shotgun (WGS) entry which is preliminary data.</text>
</comment>
<reference evidence="2" key="1">
    <citation type="journal article" date="2014" name="Front. Microbiol.">
        <title>High frequency of phylogenetically diverse reductive dehalogenase-homologous genes in deep subseafloor sedimentary metagenomes.</title>
        <authorList>
            <person name="Kawai M."/>
            <person name="Futagami T."/>
            <person name="Toyoda A."/>
            <person name="Takaki Y."/>
            <person name="Nishi S."/>
            <person name="Hori S."/>
            <person name="Arai W."/>
            <person name="Tsubouchi T."/>
            <person name="Morono Y."/>
            <person name="Uchiyama I."/>
            <person name="Ito T."/>
            <person name="Fujiyama A."/>
            <person name="Inagaki F."/>
            <person name="Takami H."/>
        </authorList>
    </citation>
    <scope>NUCLEOTIDE SEQUENCE</scope>
    <source>
        <strain evidence="2">Expedition CK06-06</strain>
    </source>
</reference>
<proteinExistence type="predicted"/>
<dbReference type="Pfam" id="PF25211">
    <property type="entry name" value="DUF7839"/>
    <property type="match status" value="1"/>
</dbReference>
<accession>X0W8Z1</accession>
<sequence>NGGSGNTDFTQLKEKLGKNVLIGAIGIEALIALKRTGINPDYIYGVREAIIEAAFSGLSSLVICTEEGVLMLAQRLEEESLNYEIIDLEKDK</sequence>
<name>X0W8Z1_9ZZZZ</name>
<dbReference type="InterPro" id="IPR057161">
    <property type="entry name" value="DUF7839"/>
</dbReference>
<evidence type="ECO:0000259" key="1">
    <source>
        <dbReference type="Pfam" id="PF25211"/>
    </source>
</evidence>
<gene>
    <name evidence="2" type="ORF">S01H1_53952</name>
</gene>
<evidence type="ECO:0000313" key="2">
    <source>
        <dbReference type="EMBL" id="GAG27414.1"/>
    </source>
</evidence>
<dbReference type="AlphaFoldDB" id="X0W8Z1"/>